<protein>
    <submittedName>
        <fullName evidence="1">Hexosaminidase D</fullName>
    </submittedName>
</protein>
<evidence type="ECO:0000313" key="2">
    <source>
        <dbReference type="Proteomes" id="UP001331761"/>
    </source>
</evidence>
<dbReference type="PANTHER" id="PTHR21040:SF4">
    <property type="entry name" value="BETA-N-ACETYLHEXOSAMINIDASE"/>
    <property type="match status" value="1"/>
</dbReference>
<name>A0AAN8J2X1_TRICO</name>
<dbReference type="PANTHER" id="PTHR21040">
    <property type="entry name" value="BCDNA.GH04120"/>
    <property type="match status" value="1"/>
</dbReference>
<keyword evidence="2" id="KW-1185">Reference proteome</keyword>
<dbReference type="SUPFAM" id="SSF51445">
    <property type="entry name" value="(Trans)glycosidases"/>
    <property type="match status" value="1"/>
</dbReference>
<dbReference type="InterPro" id="IPR038901">
    <property type="entry name" value="HEXDC-like"/>
</dbReference>
<dbReference type="InterPro" id="IPR017853">
    <property type="entry name" value="GH"/>
</dbReference>
<organism evidence="1 2">
    <name type="scientific">Trichostrongylus colubriformis</name>
    <name type="common">Black scour worm</name>
    <dbReference type="NCBI Taxonomy" id="6319"/>
    <lineage>
        <taxon>Eukaryota</taxon>
        <taxon>Metazoa</taxon>
        <taxon>Ecdysozoa</taxon>
        <taxon>Nematoda</taxon>
        <taxon>Chromadorea</taxon>
        <taxon>Rhabditida</taxon>
        <taxon>Rhabditina</taxon>
        <taxon>Rhabditomorpha</taxon>
        <taxon>Strongyloidea</taxon>
        <taxon>Trichostrongylidae</taxon>
        <taxon>Trichostrongylus</taxon>
    </lineage>
</organism>
<reference evidence="1 2" key="1">
    <citation type="submission" date="2019-10" db="EMBL/GenBank/DDBJ databases">
        <title>Assembly and Annotation for the nematode Trichostrongylus colubriformis.</title>
        <authorList>
            <person name="Martin J."/>
        </authorList>
    </citation>
    <scope>NUCLEOTIDE SEQUENCE [LARGE SCALE GENOMIC DNA]</scope>
    <source>
        <strain evidence="1">G859</strain>
        <tissue evidence="1">Whole worm</tissue>
    </source>
</reference>
<dbReference type="AlphaFoldDB" id="A0AAN8J2X1"/>
<proteinExistence type="predicted"/>
<gene>
    <name evidence="1" type="ORF">GCK32_012142</name>
</gene>
<sequence>MFPWSGELEIVKNTNAYTVDEVKRILQKATDLNLEMIPLVQTFGHLEWILKFEKFRAYRDDDRYPQVICLGNKKAMDLIKMAILQVVEIHLPYGISHFHIGADEAFQV</sequence>
<evidence type="ECO:0000313" key="1">
    <source>
        <dbReference type="EMBL" id="KAK5982414.1"/>
    </source>
</evidence>
<dbReference type="Proteomes" id="UP001331761">
    <property type="component" value="Unassembled WGS sequence"/>
</dbReference>
<dbReference type="Gene3D" id="3.20.20.80">
    <property type="entry name" value="Glycosidases"/>
    <property type="match status" value="1"/>
</dbReference>
<dbReference type="GO" id="GO:0015929">
    <property type="term" value="F:hexosaminidase activity"/>
    <property type="evidence" value="ECO:0007669"/>
    <property type="project" value="InterPro"/>
</dbReference>
<accession>A0AAN8J2X1</accession>
<dbReference type="EMBL" id="WIXE01005152">
    <property type="protein sequence ID" value="KAK5982414.1"/>
    <property type="molecule type" value="Genomic_DNA"/>
</dbReference>
<comment type="caution">
    <text evidence="1">The sequence shown here is derived from an EMBL/GenBank/DDBJ whole genome shotgun (WGS) entry which is preliminary data.</text>
</comment>